<feature type="compositionally biased region" description="Basic and acidic residues" evidence="2">
    <location>
        <begin position="137"/>
        <end position="146"/>
    </location>
</feature>
<evidence type="ECO:0000313" key="4">
    <source>
        <dbReference type="Proteomes" id="UP000823388"/>
    </source>
</evidence>
<feature type="compositionally biased region" description="Polar residues" evidence="2">
    <location>
        <begin position="111"/>
        <end position="136"/>
    </location>
</feature>
<feature type="region of interest" description="Disordered" evidence="2">
    <location>
        <begin position="55"/>
        <end position="146"/>
    </location>
</feature>
<gene>
    <name evidence="3" type="ORF">PVAP13_2KG113616</name>
</gene>
<keyword evidence="4" id="KW-1185">Reference proteome</keyword>
<evidence type="ECO:0000256" key="1">
    <source>
        <dbReference type="SAM" id="Coils"/>
    </source>
</evidence>
<protein>
    <submittedName>
        <fullName evidence="3">Uncharacterized protein</fullName>
    </submittedName>
</protein>
<feature type="compositionally biased region" description="Acidic residues" evidence="2">
    <location>
        <begin position="57"/>
        <end position="84"/>
    </location>
</feature>
<keyword evidence="1" id="KW-0175">Coiled coil</keyword>
<dbReference type="AlphaFoldDB" id="A0A8T0WBQ3"/>
<feature type="compositionally biased region" description="Low complexity" evidence="2">
    <location>
        <begin position="90"/>
        <end position="99"/>
    </location>
</feature>
<comment type="caution">
    <text evidence="3">The sequence shown here is derived from an EMBL/GenBank/DDBJ whole genome shotgun (WGS) entry which is preliminary data.</text>
</comment>
<accession>A0A8T0WBQ3</accession>
<evidence type="ECO:0000313" key="3">
    <source>
        <dbReference type="EMBL" id="KAG2640649.1"/>
    </source>
</evidence>
<dbReference type="Proteomes" id="UP000823388">
    <property type="component" value="Chromosome 2K"/>
</dbReference>
<proteinExistence type="predicted"/>
<dbReference type="PANTHER" id="PTHR33063:SF13">
    <property type="entry name" value="OS02G0583500 PROTEIN"/>
    <property type="match status" value="1"/>
</dbReference>
<organism evidence="3 4">
    <name type="scientific">Panicum virgatum</name>
    <name type="common">Blackwell switchgrass</name>
    <dbReference type="NCBI Taxonomy" id="38727"/>
    <lineage>
        <taxon>Eukaryota</taxon>
        <taxon>Viridiplantae</taxon>
        <taxon>Streptophyta</taxon>
        <taxon>Embryophyta</taxon>
        <taxon>Tracheophyta</taxon>
        <taxon>Spermatophyta</taxon>
        <taxon>Magnoliopsida</taxon>
        <taxon>Liliopsida</taxon>
        <taxon>Poales</taxon>
        <taxon>Poaceae</taxon>
        <taxon>PACMAD clade</taxon>
        <taxon>Panicoideae</taxon>
        <taxon>Panicodae</taxon>
        <taxon>Paniceae</taxon>
        <taxon>Panicinae</taxon>
        <taxon>Panicum</taxon>
        <taxon>Panicum sect. Hiantes</taxon>
    </lineage>
</organism>
<sequence length="513" mass="58119">MPNNAYEEARDSNIRSNIVTMKSYGILDTKTLLNQLSTRKQNDYRILARKKNNYEESASDYEPSADENNESEESETNLEEEEEMTVMNISSRSKASKSSQMAPGSRRTKASRNSQGGRPSSISTRSMPEPSANTHVPQERNQARVEGDLIPPSAFESREVNTTMLLRSSCPISDANEGTCSMSPMDQASDIAGQEVPILDEVEPERPKRVRDPTWGRGLNKLTKAMGSKMRLAFVEGKKRPEHPLQAAKLASESGILVRDHMPIYPHWKDYKKKTDRDIQKYHLGYLVIRFDLDVANNTTKKVCSGLLKDGVRQECYKLKRDYFNGVPEDQVLANKPPNISQQDWANLVQKWNSPKHKATCATNKRNRGDVKLHQTTGSQSYVAKRYCLDAMETARDETLEEGEEPKPIDEIVGGVLSEYSSSSKFLENMARIRGLEEIVQAQALQIENAERNEQDLSATINSQQQEMMDLKQQMEETNESNKRNEEQMAILKQKQETTDSFLLRLISQSPIS</sequence>
<reference evidence="3" key="1">
    <citation type="submission" date="2020-05" db="EMBL/GenBank/DDBJ databases">
        <title>WGS assembly of Panicum virgatum.</title>
        <authorList>
            <person name="Lovell J.T."/>
            <person name="Jenkins J."/>
            <person name="Shu S."/>
            <person name="Juenger T.E."/>
            <person name="Schmutz J."/>
        </authorList>
    </citation>
    <scope>NUCLEOTIDE SEQUENCE</scope>
    <source>
        <strain evidence="3">AP13</strain>
    </source>
</reference>
<evidence type="ECO:0000256" key="2">
    <source>
        <dbReference type="SAM" id="MobiDB-lite"/>
    </source>
</evidence>
<dbReference type="EMBL" id="CM029039">
    <property type="protein sequence ID" value="KAG2640649.1"/>
    <property type="molecule type" value="Genomic_DNA"/>
</dbReference>
<feature type="coiled-coil region" evidence="1">
    <location>
        <begin position="433"/>
        <end position="495"/>
    </location>
</feature>
<dbReference type="PANTHER" id="PTHR33063">
    <property type="entry name" value="OS02G0583500 PROTEIN"/>
    <property type="match status" value="1"/>
</dbReference>
<name>A0A8T0WBQ3_PANVG</name>